<proteinExistence type="inferred from homology"/>
<name>A0A8C2UVF5_CHILA</name>
<evidence type="ECO:0000256" key="1">
    <source>
        <dbReference type="ARBA" id="ARBA00007398"/>
    </source>
</evidence>
<dbReference type="OMA" id="LELRCPW"/>
<reference evidence="2" key="2">
    <citation type="submission" date="2025-09" db="UniProtKB">
        <authorList>
            <consortium name="Ensembl"/>
        </authorList>
    </citation>
    <scope>IDENTIFICATION</scope>
</reference>
<reference evidence="2" key="1">
    <citation type="submission" date="2025-08" db="UniProtKB">
        <authorList>
            <consortium name="Ensembl"/>
        </authorList>
    </citation>
    <scope>IDENTIFICATION</scope>
</reference>
<comment type="similarity">
    <text evidence="1">Belongs to the asteroid family.</text>
</comment>
<keyword evidence="3" id="KW-1185">Reference proteome</keyword>
<accession>A0A8C2UVF5</accession>
<dbReference type="SUPFAM" id="SSF88723">
    <property type="entry name" value="PIN domain-like"/>
    <property type="match status" value="1"/>
</dbReference>
<evidence type="ECO:0000313" key="2">
    <source>
        <dbReference type="Ensembl" id="ENSCLAP00000004851.1"/>
    </source>
</evidence>
<dbReference type="PANTHER" id="PTHR15665:SF1">
    <property type="entry name" value="PROTEIN ASTEROID HOMOLOG 1"/>
    <property type="match status" value="1"/>
</dbReference>
<dbReference type="InterPro" id="IPR029060">
    <property type="entry name" value="PIN-like_dom_sf"/>
</dbReference>
<dbReference type="InterPro" id="IPR026832">
    <property type="entry name" value="Asteroid"/>
</dbReference>
<protein>
    <submittedName>
        <fullName evidence="2">Uncharacterized protein</fullName>
    </submittedName>
</protein>
<dbReference type="GeneTree" id="ENSGT00940000170609"/>
<evidence type="ECO:0000313" key="3">
    <source>
        <dbReference type="Proteomes" id="UP000694398"/>
    </source>
</evidence>
<dbReference type="PANTHER" id="PTHR15665">
    <property type="entry name" value="ASTEROID PROTEIN"/>
    <property type="match status" value="1"/>
</dbReference>
<dbReference type="AlphaFoldDB" id="A0A8C2UVF5"/>
<sequence length="57" mass="6670">MGIRGLMSFVEDHGNEFFIDLKLRDTKIIIDGYALFHRLCFNSNLELRCPWGGRCFC</sequence>
<organism evidence="2 3">
    <name type="scientific">Chinchilla lanigera</name>
    <name type="common">Long-tailed chinchilla</name>
    <name type="synonym">Chinchilla villidera</name>
    <dbReference type="NCBI Taxonomy" id="34839"/>
    <lineage>
        <taxon>Eukaryota</taxon>
        <taxon>Metazoa</taxon>
        <taxon>Chordata</taxon>
        <taxon>Craniata</taxon>
        <taxon>Vertebrata</taxon>
        <taxon>Euteleostomi</taxon>
        <taxon>Mammalia</taxon>
        <taxon>Eutheria</taxon>
        <taxon>Euarchontoglires</taxon>
        <taxon>Glires</taxon>
        <taxon>Rodentia</taxon>
        <taxon>Hystricomorpha</taxon>
        <taxon>Chinchillidae</taxon>
        <taxon>Chinchilla</taxon>
    </lineage>
</organism>
<dbReference type="Proteomes" id="UP000694398">
    <property type="component" value="Unassembled WGS sequence"/>
</dbReference>
<dbReference type="Ensembl" id="ENSCLAT00000004942.1">
    <property type="protein sequence ID" value="ENSCLAP00000004851.1"/>
    <property type="gene ID" value="ENSCLAG00000003446.1"/>
</dbReference>
<dbReference type="Gene3D" id="3.40.50.1010">
    <property type="entry name" value="5'-nuclease"/>
    <property type="match status" value="1"/>
</dbReference>